<dbReference type="InterPro" id="IPR053202">
    <property type="entry name" value="EGF_Rcpt_Signaling_Reg"/>
</dbReference>
<dbReference type="Gene3D" id="3.40.50.150">
    <property type="entry name" value="Vaccinia Virus protein VP39"/>
    <property type="match status" value="1"/>
</dbReference>
<dbReference type="GO" id="GO:0005886">
    <property type="term" value="C:plasma membrane"/>
    <property type="evidence" value="ECO:0007669"/>
    <property type="project" value="TreeGrafter"/>
</dbReference>
<dbReference type="InterPro" id="IPR006342">
    <property type="entry name" value="FkbM_mtfrase"/>
</dbReference>
<sequence length="241" mass="28266">MKSIFKSLLKFLPKKLVDHLYYTHEEHKKLAFSARSFSAEGEDIMLTRLFPNKISGFFVDIGAHHPSYASNTKLFYNMGWNGINIEPNPNAKELFDKERPRDINLSLLISEKNGNVNFHMFNQPSMNTISDEVMEEYKKVEWCTFLETKKIKSMRLGDVLNTYLKPDQEIDFMSIDVEGAEMQVLNSNDWKFKPKVILLEINDTDIIEVLKTQPYLFLIERDYNFYAKTGNTVFFRLSDFK</sequence>
<dbReference type="EMBL" id="WNXD01000001">
    <property type="protein sequence ID" value="MBB2144113.1"/>
    <property type="molecule type" value="Genomic_DNA"/>
</dbReference>
<accession>A0A923DWJ2</accession>
<name>A0A923DWJ2_9SPHI</name>
<dbReference type="PANTHER" id="PTHR34009:SF2">
    <property type="entry name" value="PROTEIN STAR"/>
    <property type="match status" value="1"/>
</dbReference>
<dbReference type="RefSeq" id="WP_182920813.1">
    <property type="nucleotide sequence ID" value="NZ_WNXD01000001.1"/>
</dbReference>
<dbReference type="NCBIfam" id="TIGR01444">
    <property type="entry name" value="fkbM_fam"/>
    <property type="match status" value="1"/>
</dbReference>
<dbReference type="SUPFAM" id="SSF53335">
    <property type="entry name" value="S-adenosyl-L-methionine-dependent methyltransferases"/>
    <property type="match status" value="1"/>
</dbReference>
<dbReference type="Pfam" id="PF05050">
    <property type="entry name" value="Methyltransf_21"/>
    <property type="match status" value="1"/>
</dbReference>
<protein>
    <submittedName>
        <fullName evidence="2">FkbM family methyltransferase</fullName>
    </submittedName>
</protein>
<feature type="domain" description="Methyltransferase FkbM" evidence="1">
    <location>
        <begin position="60"/>
        <end position="204"/>
    </location>
</feature>
<gene>
    <name evidence="2" type="ORF">GM921_01330</name>
</gene>
<dbReference type="GO" id="GO:0005737">
    <property type="term" value="C:cytoplasm"/>
    <property type="evidence" value="ECO:0007669"/>
    <property type="project" value="GOC"/>
</dbReference>
<dbReference type="GO" id="GO:0016197">
    <property type="term" value="P:endosomal transport"/>
    <property type="evidence" value="ECO:0007669"/>
    <property type="project" value="TreeGrafter"/>
</dbReference>
<dbReference type="GO" id="GO:0006888">
    <property type="term" value="P:endoplasmic reticulum to Golgi vesicle-mediated transport"/>
    <property type="evidence" value="ECO:0007669"/>
    <property type="project" value="TreeGrafter"/>
</dbReference>
<keyword evidence="2" id="KW-0489">Methyltransferase</keyword>
<dbReference type="PANTHER" id="PTHR34009">
    <property type="entry name" value="PROTEIN STAR"/>
    <property type="match status" value="1"/>
</dbReference>
<dbReference type="InterPro" id="IPR029063">
    <property type="entry name" value="SAM-dependent_MTases_sf"/>
</dbReference>
<evidence type="ECO:0000313" key="3">
    <source>
        <dbReference type="Proteomes" id="UP000601055"/>
    </source>
</evidence>
<reference evidence="2" key="1">
    <citation type="submission" date="2019-11" db="EMBL/GenBank/DDBJ databases">
        <title>Description of Pedobacter sp. LMG 31464T.</title>
        <authorList>
            <person name="Carlier A."/>
            <person name="Qi S."/>
            <person name="Vandamme P."/>
        </authorList>
    </citation>
    <scope>NUCLEOTIDE SEQUENCE</scope>
    <source>
        <strain evidence="2">LMG 31464</strain>
    </source>
</reference>
<evidence type="ECO:0000259" key="1">
    <source>
        <dbReference type="Pfam" id="PF05050"/>
    </source>
</evidence>
<comment type="caution">
    <text evidence="2">The sequence shown here is derived from an EMBL/GenBank/DDBJ whole genome shotgun (WGS) entry which is preliminary data.</text>
</comment>
<keyword evidence="2" id="KW-0808">Transferase</keyword>
<dbReference type="AlphaFoldDB" id="A0A923DWJ2"/>
<dbReference type="GO" id="GO:0008168">
    <property type="term" value="F:methyltransferase activity"/>
    <property type="evidence" value="ECO:0007669"/>
    <property type="project" value="UniProtKB-KW"/>
</dbReference>
<dbReference type="GO" id="GO:0032259">
    <property type="term" value="P:methylation"/>
    <property type="evidence" value="ECO:0007669"/>
    <property type="project" value="UniProtKB-KW"/>
</dbReference>
<proteinExistence type="predicted"/>
<dbReference type="Proteomes" id="UP000601055">
    <property type="component" value="Unassembled WGS sequence"/>
</dbReference>
<organism evidence="2 3">
    <name type="scientific">Pedobacter planticolens</name>
    <dbReference type="NCBI Taxonomy" id="2679964"/>
    <lineage>
        <taxon>Bacteria</taxon>
        <taxon>Pseudomonadati</taxon>
        <taxon>Bacteroidota</taxon>
        <taxon>Sphingobacteriia</taxon>
        <taxon>Sphingobacteriales</taxon>
        <taxon>Sphingobacteriaceae</taxon>
        <taxon>Pedobacter</taxon>
    </lineage>
</organism>
<evidence type="ECO:0000313" key="2">
    <source>
        <dbReference type="EMBL" id="MBB2144113.1"/>
    </source>
</evidence>
<keyword evidence="3" id="KW-1185">Reference proteome</keyword>